<comment type="caution">
    <text evidence="3">The sequence shown here is derived from an EMBL/GenBank/DDBJ whole genome shotgun (WGS) entry which is preliminary data.</text>
</comment>
<dbReference type="GO" id="GO:0004713">
    <property type="term" value="F:protein tyrosine kinase activity"/>
    <property type="evidence" value="ECO:0007669"/>
    <property type="project" value="TreeGrafter"/>
</dbReference>
<name>A0A2U1SQU7_METSR</name>
<feature type="transmembrane region" description="Helical" evidence="2">
    <location>
        <begin position="68"/>
        <end position="92"/>
    </location>
</feature>
<gene>
    <name evidence="3" type="ORF">C5689_10320</name>
</gene>
<dbReference type="EMBL" id="PUIV01000013">
    <property type="protein sequence ID" value="PWB93975.1"/>
    <property type="molecule type" value="Genomic_DNA"/>
</dbReference>
<evidence type="ECO:0000313" key="3">
    <source>
        <dbReference type="EMBL" id="PWB93975.1"/>
    </source>
</evidence>
<proteinExistence type="predicted"/>
<keyword evidence="1" id="KW-0175">Coiled coil</keyword>
<feature type="transmembrane region" description="Helical" evidence="2">
    <location>
        <begin position="404"/>
        <end position="424"/>
    </location>
</feature>
<dbReference type="PANTHER" id="PTHR32309">
    <property type="entry name" value="TYROSINE-PROTEIN KINASE"/>
    <property type="match status" value="1"/>
</dbReference>
<dbReference type="RefSeq" id="WP_108917196.1">
    <property type="nucleotide sequence ID" value="NZ_BGJY01000010.1"/>
</dbReference>
<evidence type="ECO:0000313" key="4">
    <source>
        <dbReference type="Proteomes" id="UP000245137"/>
    </source>
</evidence>
<dbReference type="InterPro" id="IPR050445">
    <property type="entry name" value="Bact_polysacc_biosynth/exp"/>
</dbReference>
<evidence type="ECO:0000256" key="1">
    <source>
        <dbReference type="SAM" id="Coils"/>
    </source>
</evidence>
<dbReference type="Proteomes" id="UP000245137">
    <property type="component" value="Unassembled WGS sequence"/>
</dbReference>
<dbReference type="PANTHER" id="PTHR32309:SF13">
    <property type="entry name" value="FERRIC ENTEROBACTIN TRANSPORT PROTEIN FEPE"/>
    <property type="match status" value="1"/>
</dbReference>
<dbReference type="AlphaFoldDB" id="A0A2U1SQU7"/>
<dbReference type="GO" id="GO:0005886">
    <property type="term" value="C:plasma membrane"/>
    <property type="evidence" value="ECO:0007669"/>
    <property type="project" value="TreeGrafter"/>
</dbReference>
<feature type="coiled-coil region" evidence="1">
    <location>
        <begin position="306"/>
        <end position="333"/>
    </location>
</feature>
<protein>
    <submittedName>
        <fullName evidence="3">Capsule biosynthesis protein</fullName>
    </submittedName>
</protein>
<keyword evidence="2" id="KW-0472">Membrane</keyword>
<reference evidence="3 4" key="1">
    <citation type="journal article" date="2018" name="Appl. Microbiol. Biotechnol.">
        <title>Co-cultivation of the strictly anaerobic methanogen Methanosarcina barkeri with aerobic methanotrophs in an oxygen-limited membrane bioreactor.</title>
        <authorList>
            <person name="In 't Zandt M.H."/>
            <person name="van den Bosch T.J.M."/>
            <person name="Rijkers R."/>
            <person name="van Kessel M.A.H.J."/>
            <person name="Jetten M.S.M."/>
            <person name="Welte C.U."/>
        </authorList>
    </citation>
    <scope>NUCLEOTIDE SEQUENCE [LARGE SCALE GENOMIC DNA]</scope>
    <source>
        <strain evidence="3 4">DSM 17706</strain>
    </source>
</reference>
<keyword evidence="2" id="KW-1133">Transmembrane helix</keyword>
<accession>A0A2U1SQU7</accession>
<evidence type="ECO:0000256" key="2">
    <source>
        <dbReference type="SAM" id="Phobius"/>
    </source>
</evidence>
<dbReference type="OrthoDB" id="7800844at2"/>
<organism evidence="3 4">
    <name type="scientific">Methylosinus sporium</name>
    <dbReference type="NCBI Taxonomy" id="428"/>
    <lineage>
        <taxon>Bacteria</taxon>
        <taxon>Pseudomonadati</taxon>
        <taxon>Pseudomonadota</taxon>
        <taxon>Alphaproteobacteria</taxon>
        <taxon>Hyphomicrobiales</taxon>
        <taxon>Methylocystaceae</taxon>
        <taxon>Methylosinus</taxon>
    </lineage>
</organism>
<keyword evidence="4" id="KW-1185">Reference proteome</keyword>
<sequence>MIETKPPLEEDRLRLRAEERSSRSLVPAAWLRPLANAPEAARQLAGRVERIATEANRALESRTRIPPLWLSFIAFVIVPSFAGAVYFAFFAAEQFMVETRFAVRAIEMEAMATPKGESAAFTFTPSGQNAYIVTSYIRSRAIVTDVSSKLDLRAIYRRPEADFWARLRRDATIDALTDYWQSMVETTVDANSSLVTVKVRAFRKGDALALASAIVAASESLVNRISERARRDATAMAEKDVRRAFESVQAALADLHKFRDEFGVIDPSLTGGEIVALLAPLVAQKIKLEGELFVAGHELSADAPTVRVLREQLESAEKQIKELKGRLTSSDGKSPSSSTMSGILAKFEELEVRKALAERFYALSKADHDRALLRANRQSIYLTVFVPPAEPEIARYPHRVTYPVLIFLAFAVVWSIFVLLLATIEDHRL</sequence>
<keyword evidence="2" id="KW-0812">Transmembrane</keyword>